<feature type="region of interest" description="Disordered" evidence="1">
    <location>
        <begin position="222"/>
        <end position="252"/>
    </location>
</feature>
<accession>A0A914RWT3</accession>
<name>A0A914RWT3_PAREQ</name>
<organism evidence="3 4">
    <name type="scientific">Parascaris equorum</name>
    <name type="common">Equine roundworm</name>
    <dbReference type="NCBI Taxonomy" id="6256"/>
    <lineage>
        <taxon>Eukaryota</taxon>
        <taxon>Metazoa</taxon>
        <taxon>Ecdysozoa</taxon>
        <taxon>Nematoda</taxon>
        <taxon>Chromadorea</taxon>
        <taxon>Rhabditida</taxon>
        <taxon>Spirurina</taxon>
        <taxon>Ascaridomorpha</taxon>
        <taxon>Ascaridoidea</taxon>
        <taxon>Ascarididae</taxon>
        <taxon>Parascaris</taxon>
    </lineage>
</organism>
<dbReference type="AlphaFoldDB" id="A0A914RWT3"/>
<dbReference type="InterPro" id="IPR056176">
    <property type="entry name" value="TPR_COPA_B"/>
</dbReference>
<dbReference type="Proteomes" id="UP000887564">
    <property type="component" value="Unplaced"/>
</dbReference>
<reference evidence="4" key="1">
    <citation type="submission" date="2022-11" db="UniProtKB">
        <authorList>
            <consortium name="WormBaseParasite"/>
        </authorList>
    </citation>
    <scope>IDENTIFICATION</scope>
</reference>
<sequence length="252" mass="27557">MKIVQLSKLASDSLASSKNNVAFLSYFLLGNVDKCLDVLISTDRIPEAAFFARTYCPSQNVGESLADPQNYENLFSGYTDSLKAEQFLRQLSLERMHLSDAPPSKEQKSALGAIANGVQLPPTTSEPEATILEESRGLSPKTRKRSVSPPDIRRSTSPTQRGADEHTDFTSEHIYSSQTSQMQVPHGPDVVQERARPDIVPASGGPDVVGHVGISQPQVVQDAEGGMHWSDDEQFTDDGDINIEDLNLDEDD</sequence>
<feature type="domain" description="COPA/B TPR" evidence="2">
    <location>
        <begin position="5"/>
        <end position="59"/>
    </location>
</feature>
<protein>
    <submittedName>
        <fullName evidence="4">Coatomer WD associated region domain-containing protein</fullName>
    </submittedName>
</protein>
<keyword evidence="3" id="KW-1185">Reference proteome</keyword>
<proteinExistence type="predicted"/>
<dbReference type="Gene3D" id="1.25.40.470">
    <property type="match status" value="1"/>
</dbReference>
<feature type="region of interest" description="Disordered" evidence="1">
    <location>
        <begin position="116"/>
        <end position="167"/>
    </location>
</feature>
<evidence type="ECO:0000259" key="2">
    <source>
        <dbReference type="Pfam" id="PF23953"/>
    </source>
</evidence>
<evidence type="ECO:0000256" key="1">
    <source>
        <dbReference type="SAM" id="MobiDB-lite"/>
    </source>
</evidence>
<evidence type="ECO:0000313" key="4">
    <source>
        <dbReference type="WBParaSite" id="PEQ_0001066201-mRNA-1"/>
    </source>
</evidence>
<dbReference type="WBParaSite" id="PEQ_0001066201-mRNA-1">
    <property type="protein sequence ID" value="PEQ_0001066201-mRNA-1"/>
    <property type="gene ID" value="PEQ_0001066201"/>
</dbReference>
<dbReference type="Pfam" id="PF23953">
    <property type="entry name" value="TPR_COPA_B"/>
    <property type="match status" value="1"/>
</dbReference>
<feature type="compositionally biased region" description="Acidic residues" evidence="1">
    <location>
        <begin position="232"/>
        <end position="252"/>
    </location>
</feature>
<evidence type="ECO:0000313" key="3">
    <source>
        <dbReference type="Proteomes" id="UP000887564"/>
    </source>
</evidence>